<reference evidence="1" key="2">
    <citation type="journal article" date="2015" name="Fish Shellfish Immunol.">
        <title>Early steps in the European eel (Anguilla anguilla)-Vibrio vulnificus interaction in the gills: Role of the RtxA13 toxin.</title>
        <authorList>
            <person name="Callol A."/>
            <person name="Pajuelo D."/>
            <person name="Ebbesson L."/>
            <person name="Teles M."/>
            <person name="MacKenzie S."/>
            <person name="Amaro C."/>
        </authorList>
    </citation>
    <scope>NUCLEOTIDE SEQUENCE</scope>
</reference>
<evidence type="ECO:0000313" key="1">
    <source>
        <dbReference type="EMBL" id="JAH80135.1"/>
    </source>
</evidence>
<organism evidence="1">
    <name type="scientific">Anguilla anguilla</name>
    <name type="common">European freshwater eel</name>
    <name type="synonym">Muraena anguilla</name>
    <dbReference type="NCBI Taxonomy" id="7936"/>
    <lineage>
        <taxon>Eukaryota</taxon>
        <taxon>Metazoa</taxon>
        <taxon>Chordata</taxon>
        <taxon>Craniata</taxon>
        <taxon>Vertebrata</taxon>
        <taxon>Euteleostomi</taxon>
        <taxon>Actinopterygii</taxon>
        <taxon>Neopterygii</taxon>
        <taxon>Teleostei</taxon>
        <taxon>Anguilliformes</taxon>
        <taxon>Anguillidae</taxon>
        <taxon>Anguilla</taxon>
    </lineage>
</organism>
<protein>
    <submittedName>
        <fullName evidence="1">Uncharacterized protein</fullName>
    </submittedName>
</protein>
<proteinExistence type="predicted"/>
<dbReference type="AlphaFoldDB" id="A0A0E9VRW7"/>
<reference evidence="1" key="1">
    <citation type="submission" date="2014-11" db="EMBL/GenBank/DDBJ databases">
        <authorList>
            <person name="Amaro Gonzalez C."/>
        </authorList>
    </citation>
    <scope>NUCLEOTIDE SEQUENCE</scope>
</reference>
<dbReference type="EMBL" id="GBXM01028442">
    <property type="protein sequence ID" value="JAH80135.1"/>
    <property type="molecule type" value="Transcribed_RNA"/>
</dbReference>
<sequence>MTTTYAASTCHWHQGLVHKFVAVEIFSHIGHGAFSILKKQQC</sequence>
<name>A0A0E9VRW7_ANGAN</name>
<accession>A0A0E9VRW7</accession>